<dbReference type="GO" id="GO:0003676">
    <property type="term" value="F:nucleic acid binding"/>
    <property type="evidence" value="ECO:0007669"/>
    <property type="project" value="InterPro"/>
</dbReference>
<reference evidence="1 2" key="1">
    <citation type="journal article" date="2021" name="Elife">
        <title>Chloroplast acquisition without the gene transfer in kleptoplastic sea slugs, Plakobranchus ocellatus.</title>
        <authorList>
            <person name="Maeda T."/>
            <person name="Takahashi S."/>
            <person name="Yoshida T."/>
            <person name="Shimamura S."/>
            <person name="Takaki Y."/>
            <person name="Nagai Y."/>
            <person name="Toyoda A."/>
            <person name="Suzuki Y."/>
            <person name="Arimoto A."/>
            <person name="Ishii H."/>
            <person name="Satoh N."/>
            <person name="Nishiyama T."/>
            <person name="Hasebe M."/>
            <person name="Maruyama T."/>
            <person name="Minagawa J."/>
            <person name="Obokata J."/>
            <person name="Shigenobu S."/>
        </authorList>
    </citation>
    <scope>NUCLEOTIDE SEQUENCE [LARGE SCALE GENOMIC DNA]</scope>
</reference>
<dbReference type="InterPro" id="IPR036397">
    <property type="entry name" value="RNaseH_sf"/>
</dbReference>
<dbReference type="EMBL" id="BLXT01001502">
    <property type="protein sequence ID" value="GFN86194.1"/>
    <property type="molecule type" value="Genomic_DNA"/>
</dbReference>
<comment type="caution">
    <text evidence="1">The sequence shown here is derived from an EMBL/GenBank/DDBJ whole genome shotgun (WGS) entry which is preliminary data.</text>
</comment>
<dbReference type="Gene3D" id="3.30.420.10">
    <property type="entry name" value="Ribonuclease H-like superfamily/Ribonuclease H"/>
    <property type="match status" value="1"/>
</dbReference>
<dbReference type="InterPro" id="IPR012337">
    <property type="entry name" value="RNaseH-like_sf"/>
</dbReference>
<gene>
    <name evidence="1" type="ORF">PoB_001270000</name>
</gene>
<name>A0AAV3YST0_9GAST</name>
<dbReference type="SUPFAM" id="SSF53098">
    <property type="entry name" value="Ribonuclease H-like"/>
    <property type="match status" value="1"/>
</dbReference>
<proteinExistence type="predicted"/>
<organism evidence="1 2">
    <name type="scientific">Plakobranchus ocellatus</name>
    <dbReference type="NCBI Taxonomy" id="259542"/>
    <lineage>
        <taxon>Eukaryota</taxon>
        <taxon>Metazoa</taxon>
        <taxon>Spiralia</taxon>
        <taxon>Lophotrochozoa</taxon>
        <taxon>Mollusca</taxon>
        <taxon>Gastropoda</taxon>
        <taxon>Heterobranchia</taxon>
        <taxon>Euthyneura</taxon>
        <taxon>Panpulmonata</taxon>
        <taxon>Sacoglossa</taxon>
        <taxon>Placobranchoidea</taxon>
        <taxon>Plakobranchidae</taxon>
        <taxon>Plakobranchus</taxon>
    </lineage>
</organism>
<keyword evidence="2" id="KW-1185">Reference proteome</keyword>
<evidence type="ECO:0008006" key="3">
    <source>
        <dbReference type="Google" id="ProtNLM"/>
    </source>
</evidence>
<accession>A0AAV3YST0</accession>
<evidence type="ECO:0000313" key="1">
    <source>
        <dbReference type="EMBL" id="GFN86194.1"/>
    </source>
</evidence>
<protein>
    <recommendedName>
        <fullName evidence="3">RNase H type-1 domain-containing protein</fullName>
    </recommendedName>
</protein>
<dbReference type="AlphaFoldDB" id="A0AAV3YST0"/>
<sequence>MTCSYECDLTAVTECLRVINRRQREGAALPGVVIFTDYRALGQALEGSGNESVGRAVFLEDYLQKTEGVLTVVQWLPSHVGVLSKEIADGLTNQGRR</sequence>
<evidence type="ECO:0000313" key="2">
    <source>
        <dbReference type="Proteomes" id="UP000735302"/>
    </source>
</evidence>
<dbReference type="Proteomes" id="UP000735302">
    <property type="component" value="Unassembled WGS sequence"/>
</dbReference>